<dbReference type="InterPro" id="IPR036291">
    <property type="entry name" value="NAD(P)-bd_dom_sf"/>
</dbReference>
<gene>
    <name evidence="11" type="ORF">CLV63_1441</name>
</gene>
<name>A0A2P8CAV9_9ACTN</name>
<dbReference type="Gene3D" id="3.40.47.10">
    <property type="match status" value="1"/>
</dbReference>
<dbReference type="Gene3D" id="3.40.50.720">
    <property type="entry name" value="NAD(P)-binding Rossmann-like Domain"/>
    <property type="match status" value="2"/>
</dbReference>
<dbReference type="InterPro" id="IPR057326">
    <property type="entry name" value="KR_dom"/>
</dbReference>
<evidence type="ECO:0000256" key="1">
    <source>
        <dbReference type="ARBA" id="ARBA00022450"/>
    </source>
</evidence>
<dbReference type="InterPro" id="IPR018201">
    <property type="entry name" value="Ketoacyl_synth_AS"/>
</dbReference>
<keyword evidence="12" id="KW-1185">Reference proteome</keyword>
<feature type="domain" description="Ketosynthase family 3 (KS3)" evidence="9">
    <location>
        <begin position="1120"/>
        <end position="1546"/>
    </location>
</feature>
<dbReference type="Gene3D" id="1.10.1200.10">
    <property type="entry name" value="ACP-like"/>
    <property type="match status" value="2"/>
</dbReference>
<feature type="compositionally biased region" description="Gly residues" evidence="7">
    <location>
        <begin position="2925"/>
        <end position="2936"/>
    </location>
</feature>
<evidence type="ECO:0000256" key="7">
    <source>
        <dbReference type="SAM" id="MobiDB-lite"/>
    </source>
</evidence>
<feature type="active site" description="Proton donor; for dehydratase activity" evidence="6">
    <location>
        <position position="2213"/>
    </location>
</feature>
<dbReference type="SUPFAM" id="SSF47336">
    <property type="entry name" value="ACP-like"/>
    <property type="match status" value="2"/>
</dbReference>
<dbReference type="GO" id="GO:0004312">
    <property type="term" value="F:fatty acid synthase activity"/>
    <property type="evidence" value="ECO:0007669"/>
    <property type="project" value="TreeGrafter"/>
</dbReference>
<dbReference type="InterPro" id="IPR014031">
    <property type="entry name" value="Ketoacyl_synth_C"/>
</dbReference>
<feature type="domain" description="Carrier" evidence="8">
    <location>
        <begin position="2785"/>
        <end position="2860"/>
    </location>
</feature>
<dbReference type="Pfam" id="PF16197">
    <property type="entry name" value="KAsynt_C_assoc"/>
    <property type="match status" value="1"/>
</dbReference>
<dbReference type="EMBL" id="PYGA01000044">
    <property type="protein sequence ID" value="PSK82108.1"/>
    <property type="molecule type" value="Genomic_DNA"/>
</dbReference>
<dbReference type="Pfam" id="PF22953">
    <property type="entry name" value="SpnB_Rossmann"/>
    <property type="match status" value="2"/>
</dbReference>
<comment type="caution">
    <text evidence="11">The sequence shown here is derived from an EMBL/GenBank/DDBJ whole genome shotgun (WGS) entry which is preliminary data.</text>
</comment>
<dbReference type="PROSITE" id="PS00606">
    <property type="entry name" value="KS3_1"/>
    <property type="match status" value="1"/>
</dbReference>
<keyword evidence="3 11" id="KW-0808">Transferase</keyword>
<dbReference type="Pfam" id="PF00109">
    <property type="entry name" value="ketoacyl-synt"/>
    <property type="match status" value="1"/>
</dbReference>
<dbReference type="SMART" id="SM00827">
    <property type="entry name" value="PKS_AT"/>
    <property type="match status" value="2"/>
</dbReference>
<dbReference type="PROSITE" id="PS50075">
    <property type="entry name" value="CARRIER"/>
    <property type="match status" value="2"/>
</dbReference>
<dbReference type="InterPro" id="IPR042104">
    <property type="entry name" value="PKS_dehydratase_sf"/>
</dbReference>
<feature type="domain" description="PKS/mFAS DH" evidence="10">
    <location>
        <begin position="236"/>
        <end position="528"/>
    </location>
</feature>
<dbReference type="SUPFAM" id="SSF55048">
    <property type="entry name" value="Probable ACP-binding domain of malonyl-CoA ACP transacylase"/>
    <property type="match status" value="1"/>
</dbReference>
<dbReference type="InterPro" id="IPR036736">
    <property type="entry name" value="ACP-like_sf"/>
</dbReference>
<feature type="active site" description="Proton acceptor; for dehydratase activity" evidence="6">
    <location>
        <position position="268"/>
    </location>
</feature>
<sequence>VAVAASEEEVRPFLVAGVDIAAVNGPESVVVSGAEDAVLGVASRLSELGRKTRRLRVSQGFHSVLMEPVLDEFRSVVEQVDFAELSVPVVSNLDGGLAGEGMCSPEYWVRHVREAVRFADGVAFLEARGVSRFVEVGPDAVLSGMVGTCLAEGGGREAVVVPVQRSGRGEAVTAVSALGALFADGVGVDWAGFYADSGARWVDLPTYPFQRRRYWLDPTATRAADVTSAGLGATEHPLLGAVVALPDTDGLVFTGRLSLRTHAWLADHVVMGTVLFPGTAFAELAAQVADRVGCSAVAELTLAAPLVLPEQGAVQLRVTVAEPDGDGRRKLAVFSRVEDAAADEPWHRHAEGVVGDGDAPPTAELDQWPPEGAAELDTDGFYAWAAAEGFGYGPVFQGLRSAWWRGDEVFAEVALPDGGGPAGFGVHPALLDAALHATAFLGSAGVPFAWRDLSLHSTGGGVLRVRLSPGRGEESGVALLAADENGVPVVSVGSLVLRPVSDVRPGAAAAARSLFRVDWTEVPPPGAEPAGPVVVAGEDVVGLAATPVDAHADLAAVRAAVLGGGALPSAVLVTVPSDPVPVPALDTAPDLVPSRKSDPADAARAATRWALGLVQEWLADRTLDGSRLVFVTRGAPRGALGAAAVWGLVRTAQLEHPDRFALVDLDGAAGDPAGLPVALRAVASGEPQVGVVAGALRVPRLVRATSAARAAGSGDPADGSEAAPTGRFAPDGTVLVTGGTGALGALLARHLVTGHGVRSLLLVSRRGEESPDAAALKDELSGLGAEVVVAAADAADRASLAAALSRVPAEYPLTGVVHAAGVLEDGLVEELTPDGVDRVMRAKADAAWNLHDLTCDLDLSAFVLFSSVTGTLGNPGQANYAAGNAFLDALAVRRRTLGLPGTSLAWGLWQQDSGMAGALSDTDVARLARAGIVPLTADEGIALFDAAYSAEEPVPVPLRLDLGALRRRAGSSGGRQDGAVDAWSPLLRGLVGRTPRREQAGSGAANGRLAGLSGAELEAAVLTLVRGQAAAVLGHSGPDAVPPGRSFKELGVDSLGAVEFRNRLTAAIGGRLPTTLVFDYPTPDALARFLCTRLAPQSAEEDGDRVPGTPGRTRARPVDGEPIAIVGMACRYPGGVRSPEDLWRLVGSGADAIGPFPNDRGWDLDGLFDDDPDESGATYVREGGFLHEAGEFDAEFFGISPREALATDPQQRLLLETAWEAFERAGIDPESVRASATGVFTGAMYHDYLVRFDSLPDGLEGYAGTGGSASVVSGRIAYAFGLEGPAVTVDTACSSSLVALHLAAQALRGGECDLALAGGVTVMATPSTFVSFSRQRGLARDGRCKSFAAAADGTGWSEGAGLLLVERLSDARRNGHRVLAVVRGSAVNQDGASNGLTAPNGPSQQRVIRRALESAGLSAGDVDAVEAHGTGTSLGDPIEADALLSTYGQGRPEGRPLWLGSVKSNIGHTQAAAGVAGVIKMVQAMRHGVLPKTLHVDEPSPHVDWSAGGVELLREHTPWPESERVRRIGVSSFGISGTNAHVVLEQAQPEEDAAGAEVSEVPDRPMPVVVSARTPAALGERAADLLARVDAGADDPRDIAFSSVVTRAALAERAVVVGGDRAELVAALGALARGEDAPGVVRGSASVGQCAFVFSGQGAQRVGMGRELAAVFPVFADAFDAVCAEVDGHLDRPLKDVVWGGDPGLVDRTDFAQVGLFAFEVALFRLLESWGVRPDFLVGHSVGELAAAHVAGVWTLADAARVVAARGRLMQGLDSSGAMVAVAAPEAEVRPFLAAGVDIAAVNGPESVVVSGAEDAVLELGERLSGRGFKTRRLRVSQGFHSVLMDPVLAEFRRVVAQVDFAEPGIPVVSNLDGGIAAELGTAEYWVRHVRETVRFADGVASLEGRGVSRFVEVGPDAVLSGMVGACLTAEDTAVVVPAQRSGRGEAVAAVSALGALFADGVGVDWAGFFADSGARRVDLPTYPFQRRRYWLDVPAVAGDVGDIGQESAEHPLLSAVVALPDSDGFVFTGRLSLRTHPWLADHLVMGRAILPAAALVELAVAAGGRVGCAVLDELTLEAPLVLPEQGAMQFRLTVGAPDDSGRRPVAAHSRPQDSGDPISEAQWARHATGLLSDGADQVPAATLDVWPPRGAVPVETDDLYARAADSGLDYGAAFQGVTAVWRRGREVFAEVGAPEGLDLEAGRFALHPALLDAALHAGALLPDGDGEPADVSAVRGRSAVLPFSWRGVALHTAGASTLRVRLAPVAGGPNGDDGVDEHTAGVAVEIADGDGRPVASVDSLVVRTVSAGALAVPAADGNALFQVEWSPIRPAPAAGGPTAVAIVYAGAAVPSATSAPSASAAHSTPVEGADPPDADAVRAAVHHALAEVRTWLAADESGDAKLLVVTRGAVVVPPGPTAAQGGGPGHDLAGAAVWGLVRSAQSEHPGRIVLADLDGDAVPEEWAPALVASGEPQVAVRHGTLHAARLSRAPAAAAGQAPGSAFGTSGTVLVTGANGALGRSLSRHLVAEHGVGSLLLLGRSGVGEDAVAELTAMGARVDALACDAADRDALARALARVPDDRPLTGVVHAAGVVDDGTLDSLTGEQVDAVLRPKVDAAVNLHALTRGRDLSAFVLFSSVAGVIGSPGQANYAAANAFLDALALYRRSAGLPAQSLAWGPWAPSGGMTEGLGRAHLDRMARAGLATLTPERGLTLFDSATDAAGTVLAPLVLDPAALRGRDVPALLRGLVRAPARRAAADGTAGGAAPARRLLRRLAGLDTAQAGAVLVDLVSEHAAAVLGRPGGGDLAEDQAFQEIGFDSLTAVELRNRLGTAVGARLPATVVFDHPTPAALARYLASGPVAALRDAEPGTGAAADGLLGMVERLEAALAGAEPGGPGRAEAARRLRVLAERLGPDPADGSIGSAPGGSAPGGSAPGGSVTDADVAAATGDELLELIDNEFGTR</sequence>
<feature type="domain" description="Carrier" evidence="8">
    <location>
        <begin position="1019"/>
        <end position="1094"/>
    </location>
</feature>
<dbReference type="SMART" id="SM00823">
    <property type="entry name" value="PKS_PP"/>
    <property type="match status" value="2"/>
</dbReference>
<dbReference type="InterPro" id="IPR006162">
    <property type="entry name" value="Ppantetheine_attach_site"/>
</dbReference>
<accession>A0A2P8CAV9</accession>
<dbReference type="InterPro" id="IPR009081">
    <property type="entry name" value="PP-bd_ACP"/>
</dbReference>
<evidence type="ECO:0000256" key="2">
    <source>
        <dbReference type="ARBA" id="ARBA00022553"/>
    </source>
</evidence>
<dbReference type="SMART" id="SM00825">
    <property type="entry name" value="PKS_KS"/>
    <property type="match status" value="1"/>
</dbReference>
<evidence type="ECO:0000259" key="9">
    <source>
        <dbReference type="PROSITE" id="PS52004"/>
    </source>
</evidence>
<dbReference type="FunFam" id="3.40.366.10:FF:000002">
    <property type="entry name" value="Probable polyketide synthase 2"/>
    <property type="match status" value="1"/>
</dbReference>
<dbReference type="Pfam" id="PF00550">
    <property type="entry name" value="PP-binding"/>
    <property type="match status" value="2"/>
</dbReference>
<evidence type="ECO:0000313" key="12">
    <source>
        <dbReference type="Proteomes" id="UP000240542"/>
    </source>
</evidence>
<dbReference type="InterPro" id="IPR016036">
    <property type="entry name" value="Malonyl_transacylase_ACP-bd"/>
</dbReference>
<keyword evidence="2" id="KW-0597">Phosphoprotein</keyword>
<dbReference type="InterPro" id="IPR014030">
    <property type="entry name" value="Ketoacyl_synth_N"/>
</dbReference>
<dbReference type="SUPFAM" id="SSF51735">
    <property type="entry name" value="NAD(P)-binding Rossmann-fold domains"/>
    <property type="match status" value="4"/>
</dbReference>
<feature type="region of interest" description="N-terminal hotdog fold" evidence="6">
    <location>
        <begin position="236"/>
        <end position="361"/>
    </location>
</feature>
<feature type="active site" description="Proton acceptor; for dehydratase activity" evidence="6">
    <location>
        <position position="2043"/>
    </location>
</feature>
<dbReference type="InterPro" id="IPR020806">
    <property type="entry name" value="PKS_PP-bd"/>
</dbReference>
<dbReference type="CDD" id="cd08956">
    <property type="entry name" value="KR_3_FAS_SDR_x"/>
    <property type="match status" value="2"/>
</dbReference>
<proteinExistence type="predicted"/>
<feature type="region of interest" description="N-terminal hotdog fold" evidence="6">
    <location>
        <begin position="2011"/>
        <end position="2139"/>
    </location>
</feature>
<dbReference type="InterPro" id="IPR016035">
    <property type="entry name" value="Acyl_Trfase/lysoPLipase"/>
</dbReference>
<keyword evidence="1" id="KW-0596">Phosphopantetheine</keyword>
<evidence type="ECO:0000256" key="3">
    <source>
        <dbReference type="ARBA" id="ARBA00022679"/>
    </source>
</evidence>
<dbReference type="PROSITE" id="PS52019">
    <property type="entry name" value="PKS_MFAS_DH"/>
    <property type="match status" value="2"/>
</dbReference>
<evidence type="ECO:0000256" key="5">
    <source>
        <dbReference type="ARBA" id="ARBA00023315"/>
    </source>
</evidence>
<dbReference type="SUPFAM" id="SSF53901">
    <property type="entry name" value="Thiolase-like"/>
    <property type="match status" value="1"/>
</dbReference>
<dbReference type="Gene3D" id="3.30.70.3290">
    <property type="match status" value="1"/>
</dbReference>
<feature type="region of interest" description="Disordered" evidence="7">
    <location>
        <begin position="708"/>
        <end position="727"/>
    </location>
</feature>
<feature type="region of interest" description="Disordered" evidence="7">
    <location>
        <begin position="2913"/>
        <end position="2946"/>
    </location>
</feature>
<feature type="domain" description="PKS/mFAS DH" evidence="10">
    <location>
        <begin position="2011"/>
        <end position="2312"/>
    </location>
</feature>
<dbReference type="Gene3D" id="3.10.129.110">
    <property type="entry name" value="Polyketide synthase dehydratase"/>
    <property type="match status" value="2"/>
</dbReference>
<feature type="region of interest" description="C-terminal hotdog fold" evidence="6">
    <location>
        <begin position="373"/>
        <end position="528"/>
    </location>
</feature>
<keyword evidence="5" id="KW-0012">Acyltransferase</keyword>
<dbReference type="Pfam" id="PF08659">
    <property type="entry name" value="KR"/>
    <property type="match status" value="2"/>
</dbReference>
<dbReference type="Pfam" id="PF00698">
    <property type="entry name" value="Acyl_transf_1"/>
    <property type="match status" value="2"/>
</dbReference>
<evidence type="ECO:0000256" key="6">
    <source>
        <dbReference type="PROSITE-ProRule" id="PRU01363"/>
    </source>
</evidence>
<dbReference type="CDD" id="cd00833">
    <property type="entry name" value="PKS"/>
    <property type="match status" value="1"/>
</dbReference>
<dbReference type="InterPro" id="IPR013968">
    <property type="entry name" value="PKS_KR"/>
</dbReference>
<evidence type="ECO:0000259" key="8">
    <source>
        <dbReference type="PROSITE" id="PS50075"/>
    </source>
</evidence>
<keyword evidence="4" id="KW-0511">Multifunctional enzyme</keyword>
<feature type="region of interest" description="Disordered" evidence="7">
    <location>
        <begin position="2097"/>
        <end position="2119"/>
    </location>
</feature>
<dbReference type="Gene3D" id="3.40.366.10">
    <property type="entry name" value="Malonyl-Coenzyme A Acyl Carrier Protein, domain 2"/>
    <property type="match status" value="2"/>
</dbReference>
<dbReference type="InterPro" id="IPR016039">
    <property type="entry name" value="Thiolase-like"/>
</dbReference>
<dbReference type="InterPro" id="IPR049552">
    <property type="entry name" value="PKS_DH_N"/>
</dbReference>
<dbReference type="PANTHER" id="PTHR43775">
    <property type="entry name" value="FATTY ACID SYNTHASE"/>
    <property type="match status" value="1"/>
</dbReference>
<dbReference type="FunFam" id="1.10.1200.10:FF:000007">
    <property type="entry name" value="Probable polyketide synthase pks17"/>
    <property type="match status" value="2"/>
</dbReference>
<feature type="region of interest" description="Disordered" evidence="7">
    <location>
        <begin position="1097"/>
        <end position="1117"/>
    </location>
</feature>
<dbReference type="InterPro" id="IPR049551">
    <property type="entry name" value="PKS_DH_C"/>
</dbReference>
<dbReference type="SMART" id="SM00822">
    <property type="entry name" value="PKS_KR"/>
    <property type="match status" value="2"/>
</dbReference>
<dbReference type="Pfam" id="PF02801">
    <property type="entry name" value="Ketoacyl-synt_C"/>
    <property type="match status" value="1"/>
</dbReference>
<dbReference type="Proteomes" id="UP000240542">
    <property type="component" value="Unassembled WGS sequence"/>
</dbReference>
<evidence type="ECO:0000259" key="10">
    <source>
        <dbReference type="PROSITE" id="PS52019"/>
    </source>
</evidence>
<dbReference type="SMART" id="SM01294">
    <property type="entry name" value="PKS_PP_betabranch"/>
    <property type="match status" value="2"/>
</dbReference>
<feature type="compositionally biased region" description="Low complexity" evidence="7">
    <location>
        <begin position="2355"/>
        <end position="2372"/>
    </location>
</feature>
<dbReference type="InterPro" id="IPR050091">
    <property type="entry name" value="PKS_NRPS_Biosynth_Enz"/>
</dbReference>
<protein>
    <submittedName>
        <fullName evidence="11">Acyl transferase domain-containing protein</fullName>
    </submittedName>
</protein>
<dbReference type="PROSITE" id="PS52004">
    <property type="entry name" value="KS3_2"/>
    <property type="match status" value="1"/>
</dbReference>
<organism evidence="11 12">
    <name type="scientific">Murinocardiopsis flavida</name>
    <dbReference type="NCBI Taxonomy" id="645275"/>
    <lineage>
        <taxon>Bacteria</taxon>
        <taxon>Bacillati</taxon>
        <taxon>Actinomycetota</taxon>
        <taxon>Actinomycetes</taxon>
        <taxon>Streptosporangiales</taxon>
        <taxon>Nocardiopsidaceae</taxon>
        <taxon>Murinocardiopsis</taxon>
    </lineage>
</organism>
<dbReference type="Pfam" id="PF21089">
    <property type="entry name" value="PKS_DH_N"/>
    <property type="match status" value="2"/>
</dbReference>
<feature type="active site" description="Proton donor; for dehydratase activity" evidence="6">
    <location>
        <position position="432"/>
    </location>
</feature>
<dbReference type="FunFam" id="3.40.47.10:FF:000019">
    <property type="entry name" value="Polyketide synthase type I"/>
    <property type="match status" value="1"/>
</dbReference>
<dbReference type="PANTHER" id="PTHR43775:SF51">
    <property type="entry name" value="INACTIVE PHENOLPHTHIOCEROL SYNTHESIS POLYKETIDE SYNTHASE TYPE I PKS1-RELATED"/>
    <property type="match status" value="1"/>
</dbReference>
<dbReference type="InterPro" id="IPR032821">
    <property type="entry name" value="PKS_assoc"/>
</dbReference>
<reference evidence="11 12" key="1">
    <citation type="submission" date="2018-03" db="EMBL/GenBank/DDBJ databases">
        <title>Genomic Encyclopedia of Archaeal and Bacterial Type Strains, Phase II (KMG-II): from individual species to whole genera.</title>
        <authorList>
            <person name="Goeker M."/>
        </authorList>
    </citation>
    <scope>NUCLEOTIDE SEQUENCE [LARGE SCALE GENOMIC DNA]</scope>
    <source>
        <strain evidence="11 12">DSM 45312</strain>
    </source>
</reference>
<dbReference type="PROSITE" id="PS00012">
    <property type="entry name" value="PHOSPHOPANTETHEINE"/>
    <property type="match status" value="1"/>
</dbReference>
<dbReference type="Pfam" id="PF14765">
    <property type="entry name" value="PS-DH"/>
    <property type="match status" value="2"/>
</dbReference>
<dbReference type="InterPro" id="IPR055123">
    <property type="entry name" value="SpnB-like_Rossmann"/>
</dbReference>
<dbReference type="GO" id="GO:0006633">
    <property type="term" value="P:fatty acid biosynthetic process"/>
    <property type="evidence" value="ECO:0007669"/>
    <property type="project" value="InterPro"/>
</dbReference>
<dbReference type="GO" id="GO:0004315">
    <property type="term" value="F:3-oxoacyl-[acyl-carrier-protein] synthase activity"/>
    <property type="evidence" value="ECO:0007669"/>
    <property type="project" value="InterPro"/>
</dbReference>
<dbReference type="InterPro" id="IPR049900">
    <property type="entry name" value="PKS_mFAS_DH"/>
</dbReference>
<evidence type="ECO:0000313" key="11">
    <source>
        <dbReference type="EMBL" id="PSK82108.1"/>
    </source>
</evidence>
<feature type="region of interest" description="Disordered" evidence="7">
    <location>
        <begin position="2355"/>
        <end position="2374"/>
    </location>
</feature>
<dbReference type="InterPro" id="IPR014043">
    <property type="entry name" value="Acyl_transferase_dom"/>
</dbReference>
<feature type="compositionally biased region" description="Low complexity" evidence="7">
    <location>
        <begin position="2937"/>
        <end position="2946"/>
    </location>
</feature>
<dbReference type="InterPro" id="IPR001227">
    <property type="entry name" value="Ac_transferase_dom_sf"/>
</dbReference>
<feature type="region of interest" description="C-terminal hotdog fold" evidence="6">
    <location>
        <begin position="2152"/>
        <end position="2312"/>
    </location>
</feature>
<dbReference type="SMART" id="SM00826">
    <property type="entry name" value="PKS_DH"/>
    <property type="match status" value="2"/>
</dbReference>
<dbReference type="InterPro" id="IPR020841">
    <property type="entry name" value="PKS_Beta-ketoAc_synthase_dom"/>
</dbReference>
<evidence type="ECO:0000256" key="4">
    <source>
        <dbReference type="ARBA" id="ARBA00023268"/>
    </source>
</evidence>
<dbReference type="InterPro" id="IPR020807">
    <property type="entry name" value="PKS_DH"/>
</dbReference>
<dbReference type="SUPFAM" id="SSF52151">
    <property type="entry name" value="FabD/lysophospholipase-like"/>
    <property type="match status" value="2"/>
</dbReference>
<dbReference type="OrthoDB" id="4537517at2"/>
<dbReference type="GO" id="GO:0031177">
    <property type="term" value="F:phosphopantetheine binding"/>
    <property type="evidence" value="ECO:0007669"/>
    <property type="project" value="InterPro"/>
</dbReference>
<feature type="non-terminal residue" evidence="11">
    <location>
        <position position="1"/>
    </location>
</feature>